<feature type="domain" description="Thioester reductase (TE)" evidence="6">
    <location>
        <begin position="44"/>
        <end position="315"/>
    </location>
</feature>
<dbReference type="SUPFAM" id="SSF51735">
    <property type="entry name" value="NAD(P)-binding Rossmann-fold domains"/>
    <property type="match status" value="3"/>
</dbReference>
<dbReference type="InterPro" id="IPR013120">
    <property type="entry name" value="FAR_NAD-bd"/>
</dbReference>
<dbReference type="CDD" id="cd05236">
    <property type="entry name" value="FAR-N_SDR_e"/>
    <property type="match status" value="3"/>
</dbReference>
<feature type="domain" description="Fatty acyl-CoA reductase C-terminal" evidence="5">
    <location>
        <begin position="880"/>
        <end position="972"/>
    </location>
</feature>
<comment type="similarity">
    <text evidence="1 4">Belongs to the fatty acyl-CoA reductase family.</text>
</comment>
<keyword evidence="2 4" id="KW-0444">Lipid biosynthesis</keyword>
<dbReference type="GO" id="GO:0080019">
    <property type="term" value="F:alcohol-forming very long-chain fatty acyl-CoA reductase activity"/>
    <property type="evidence" value="ECO:0007669"/>
    <property type="project" value="InterPro"/>
</dbReference>
<dbReference type="CDD" id="cd09071">
    <property type="entry name" value="FAR_C"/>
    <property type="match status" value="3"/>
</dbReference>
<comment type="function">
    <text evidence="4">Catalyzes the reduction of fatty acyl-CoA to fatty alcohols.</text>
</comment>
<dbReference type="Pfam" id="PF03015">
    <property type="entry name" value="Sterile"/>
    <property type="match status" value="3"/>
</dbReference>
<dbReference type="GO" id="GO:0035336">
    <property type="term" value="P:long-chain fatty-acyl-CoA metabolic process"/>
    <property type="evidence" value="ECO:0007669"/>
    <property type="project" value="TreeGrafter"/>
</dbReference>
<feature type="transmembrane region" description="Helical" evidence="4">
    <location>
        <begin position="989"/>
        <end position="1010"/>
    </location>
</feature>
<dbReference type="Gene3D" id="3.40.50.720">
    <property type="entry name" value="NAD(P)-binding Rossmann-like Domain"/>
    <property type="match status" value="3"/>
</dbReference>
<dbReference type="PANTHER" id="PTHR11011:SF60">
    <property type="entry name" value="FATTY ACYL-COA REDUCTASE-RELATED"/>
    <property type="match status" value="1"/>
</dbReference>
<organism evidence="7 8">
    <name type="scientific">Anopheles minimus</name>
    <dbReference type="NCBI Taxonomy" id="112268"/>
    <lineage>
        <taxon>Eukaryota</taxon>
        <taxon>Metazoa</taxon>
        <taxon>Ecdysozoa</taxon>
        <taxon>Arthropoda</taxon>
        <taxon>Hexapoda</taxon>
        <taxon>Insecta</taxon>
        <taxon>Pterygota</taxon>
        <taxon>Neoptera</taxon>
        <taxon>Endopterygota</taxon>
        <taxon>Diptera</taxon>
        <taxon>Nematocera</taxon>
        <taxon>Culicoidea</taxon>
        <taxon>Culicidae</taxon>
        <taxon>Anophelinae</taxon>
        <taxon>Anopheles</taxon>
    </lineage>
</organism>
<evidence type="ECO:0000256" key="2">
    <source>
        <dbReference type="ARBA" id="ARBA00022516"/>
    </source>
</evidence>
<evidence type="ECO:0000256" key="1">
    <source>
        <dbReference type="ARBA" id="ARBA00005928"/>
    </source>
</evidence>
<dbReference type="PANTHER" id="PTHR11011">
    <property type="entry name" value="MALE STERILITY PROTEIN 2-RELATED"/>
    <property type="match status" value="1"/>
</dbReference>
<feature type="domain" description="Fatty acyl-CoA reductase C-terminal" evidence="5">
    <location>
        <begin position="412"/>
        <end position="504"/>
    </location>
</feature>
<dbReference type="EC" id="1.2.1.84" evidence="4"/>
<feature type="domain" description="Thioester reductase (TE)" evidence="6">
    <location>
        <begin position="1058"/>
        <end position="1327"/>
    </location>
</feature>
<protein>
    <recommendedName>
        <fullName evidence="4">Fatty acyl-CoA reductase</fullName>
        <ecNumber evidence="4">1.2.1.84</ecNumber>
    </recommendedName>
</protein>
<evidence type="ECO:0000256" key="4">
    <source>
        <dbReference type="RuleBase" id="RU363097"/>
    </source>
</evidence>
<dbReference type="Proteomes" id="UP000075920">
    <property type="component" value="Unassembled WGS sequence"/>
</dbReference>
<keyword evidence="4" id="KW-1133">Transmembrane helix</keyword>
<accession>A0A182WKL7</accession>
<keyword evidence="4" id="KW-0521">NADP</keyword>
<dbReference type="InterPro" id="IPR036291">
    <property type="entry name" value="NAD(P)-bd_dom_sf"/>
</dbReference>
<name>A0A182WKL7_9DIPT</name>
<dbReference type="FunFam" id="3.40.50.720:FF:000639">
    <property type="entry name" value="Fatty acyl-CoA reductase"/>
    <property type="match status" value="2"/>
</dbReference>
<reference evidence="7" key="2">
    <citation type="submission" date="2020-05" db="UniProtKB">
        <authorList>
            <consortium name="EnsemblMetazoa"/>
        </authorList>
    </citation>
    <scope>IDENTIFICATION</scope>
    <source>
        <strain evidence="7">MINIMUS1</strain>
    </source>
</reference>
<evidence type="ECO:0000313" key="8">
    <source>
        <dbReference type="Proteomes" id="UP000075920"/>
    </source>
</evidence>
<evidence type="ECO:0000259" key="6">
    <source>
        <dbReference type="Pfam" id="PF07993"/>
    </source>
</evidence>
<evidence type="ECO:0000313" key="7">
    <source>
        <dbReference type="EnsemblMetazoa" id="AMIN010945-PA"/>
    </source>
</evidence>
<dbReference type="InterPro" id="IPR026055">
    <property type="entry name" value="FAR"/>
</dbReference>
<dbReference type="GO" id="GO:0102965">
    <property type="term" value="F:alcohol-forming long-chain fatty acyl-CoA reductase activity"/>
    <property type="evidence" value="ECO:0007669"/>
    <property type="project" value="UniProtKB-EC"/>
</dbReference>
<feature type="transmembrane region" description="Helical" evidence="4">
    <location>
        <begin position="869"/>
        <end position="891"/>
    </location>
</feature>
<evidence type="ECO:0000259" key="5">
    <source>
        <dbReference type="Pfam" id="PF03015"/>
    </source>
</evidence>
<sequence length="1552" mass="179667">MTEPVMDLRTNEETAHNNELTMTEERKITSTPVMEFYRDKCVLITGGTGFIGRLLIEKLLRINVRQIILLSRPKKGKTVQQRCDDLFSSIVFMNLKKDFPTFIERVKLVDADLQYPSLGLSDESIEYIVNNAQIVLHAASDVRFDQALKKAIEVNVRGTRDLLRISEKIVNLELFVYISTAYSNCPQSLIKEQFYTPPSEPEKMIQLVEAMDERFEEHMNKTVNDFIHPWPNTYVYTKALTEDVVRQYGELLPIAVVRPSVVIATNEEPISGWTDNIYGLNGVIAGVALGIIRIVHVDDTNKADIIPADIVVNAVLAAGWQTYVERFIYHHLRKSDRPLPEAKTNGELKGVAKPRTKIYNCVTGNDNPISYQKIYEYSIEVGKHCPPKKSLWVVCHNTTTNRYMYEFYKLIYHLLPALLIDTYLRVIRRTPRVMDLYRKVHKFATVIAYFANGQWTFENDNMKSLRDKLSPDDQIMFPCNVRKIEWADYFWTYIHGLRTHIANEPLDNLDEAIKRTTMSLQEFKNNHSAVKDFYEGKSILLTGGSGFLGKLFIEKLIKCGVREILLLMRSKKGINPEERLKALLKKEAVFVNYQQQPELYLSRLKVIEGDISKPGLAISNDDMEYMVKNTNIILHSAADVRLNESIKESVETNVRGTQHLLKIAENCTNLEVFVHVSSSFSQCIYETVEEKFYTPNIDPLAMIKLVENETRLEELEAISRKIIEPWPNTYSFSKALAEEVVRRCRSKIPIAIVRPSIVTSTYADPIPGWTDNFYGFNGVVSGAGTGVLRIFHIRDEYKANIIPADIVINGTLVAAYYATKHPQEENVFNCTMDENHTTWGDIRNVCFSQKGVVAVKKSLWIPTYNTTRYYYVASFLQIFYHLIPAVFFDLIMRFRGEKPQVLRLYRTVHRFADVLRFFTNHQFRFASSRMRQVLDGMEIVDRYFFPCDMKSVVWSRFGVNHIRGCRVYLLHEPWETNDEALRIYKRRQLIHWCMLGVIYTVYVLVALRLLEAAGNNPLCGSVSNRLCCVFSSTMVSLEEFRAYRSPLKDFYDGKYVLLTGGSGFLGKLLIEKLVKCNVAEILLILRRKKGLGPADRLNQLLDKEAVFVNYAKDPQLYLSKIRLIEGDISEVGVGISNDDLEYIYERTNIIIHAAADVRFDESLKESIQTNVRGTQEMLMIAEKCRKLEIFTYISTAFSHCVLGDIEERFYDPPYDPILLIKVSEKEDDSDDFELLARKITKPWPNTYAFTKSLSEEIVRRYKTKFPVAIIRPSIITTTMEDPIPGWTDNMYGFNGVVCGAATGVLRIFHIHMDYKASIVPADTVINSTLAVTWYSANHRDEENVFNCTTDDNPVSWRETQYRLEEWKDRIPFDKSLWITTYNTTRFKLVADILAIFYHMLPALCFDAILKLRGQKPQVLKLYRKVHRFSAVLRFFTNNQWCFRTGRMRRVLDEMASEDQQFFPCDAKAIQWNDFLDHQIKGLRQYLMRDPWSTLEKSLKRHRLRMFIHWCLMGVVYTGMLYVVVRLLYAYGFIDFEGLQEHNPDECLVEEVV</sequence>
<comment type="catalytic activity">
    <reaction evidence="4">
        <text>a long-chain fatty acyl-CoA + 2 NADPH + 2 H(+) = a long-chain primary fatty alcohol + 2 NADP(+) + CoA</text>
        <dbReference type="Rhea" id="RHEA:52716"/>
        <dbReference type="ChEBI" id="CHEBI:15378"/>
        <dbReference type="ChEBI" id="CHEBI:57287"/>
        <dbReference type="ChEBI" id="CHEBI:57783"/>
        <dbReference type="ChEBI" id="CHEBI:58349"/>
        <dbReference type="ChEBI" id="CHEBI:77396"/>
        <dbReference type="ChEBI" id="CHEBI:83139"/>
        <dbReference type="EC" id="1.2.1.84"/>
    </reaction>
</comment>
<keyword evidence="4" id="KW-0812">Transmembrane</keyword>
<keyword evidence="8" id="KW-1185">Reference proteome</keyword>
<evidence type="ECO:0000256" key="3">
    <source>
        <dbReference type="ARBA" id="ARBA00023098"/>
    </source>
</evidence>
<feature type="domain" description="Fatty acyl-CoA reductase C-terminal" evidence="5">
    <location>
        <begin position="1397"/>
        <end position="1489"/>
    </location>
</feature>
<feature type="transmembrane region" description="Helical" evidence="4">
    <location>
        <begin position="1506"/>
        <end position="1528"/>
    </location>
</feature>
<dbReference type="GO" id="GO:0005777">
    <property type="term" value="C:peroxisome"/>
    <property type="evidence" value="ECO:0007669"/>
    <property type="project" value="TreeGrafter"/>
</dbReference>
<reference evidence="8" key="1">
    <citation type="submission" date="2013-03" db="EMBL/GenBank/DDBJ databases">
        <title>The Genome Sequence of Anopheles minimus MINIMUS1.</title>
        <authorList>
            <consortium name="The Broad Institute Genomics Platform"/>
            <person name="Neafsey D.E."/>
            <person name="Walton C."/>
            <person name="Walker B."/>
            <person name="Young S.K."/>
            <person name="Zeng Q."/>
            <person name="Gargeya S."/>
            <person name="Fitzgerald M."/>
            <person name="Haas B."/>
            <person name="Abouelleil A."/>
            <person name="Allen A.W."/>
            <person name="Alvarado L."/>
            <person name="Arachchi H.M."/>
            <person name="Berlin A.M."/>
            <person name="Chapman S.B."/>
            <person name="Gainer-Dewar J."/>
            <person name="Goldberg J."/>
            <person name="Griggs A."/>
            <person name="Gujja S."/>
            <person name="Hansen M."/>
            <person name="Howarth C."/>
            <person name="Imamovic A."/>
            <person name="Ireland A."/>
            <person name="Larimer J."/>
            <person name="McCowan C."/>
            <person name="Murphy C."/>
            <person name="Pearson M."/>
            <person name="Poon T.W."/>
            <person name="Priest M."/>
            <person name="Roberts A."/>
            <person name="Saif S."/>
            <person name="Shea T."/>
            <person name="Sisk P."/>
            <person name="Sykes S."/>
            <person name="Wortman J."/>
            <person name="Nusbaum C."/>
            <person name="Birren B."/>
        </authorList>
    </citation>
    <scope>NUCLEOTIDE SEQUENCE [LARGE SCALE GENOMIC DNA]</scope>
    <source>
        <strain evidence="8">MINIMUS1</strain>
    </source>
</reference>
<keyword evidence="4" id="KW-0560">Oxidoreductase</keyword>
<dbReference type="InterPro" id="IPR033640">
    <property type="entry name" value="FAR_C"/>
</dbReference>
<dbReference type="Pfam" id="PF07993">
    <property type="entry name" value="NAD_binding_4"/>
    <property type="match status" value="3"/>
</dbReference>
<feature type="domain" description="Thioester reductase (TE)" evidence="6">
    <location>
        <begin position="541"/>
        <end position="809"/>
    </location>
</feature>
<dbReference type="EnsemblMetazoa" id="AMIN010945-RA">
    <property type="protein sequence ID" value="AMIN010945-PA"/>
    <property type="gene ID" value="AMIN010945"/>
</dbReference>
<keyword evidence="4" id="KW-0472">Membrane</keyword>
<proteinExistence type="inferred from homology"/>
<keyword evidence="3 4" id="KW-0443">Lipid metabolism</keyword>
<dbReference type="STRING" id="112268.A0A182WKL7"/>
<dbReference type="VEuPathDB" id="VectorBase:AMIN010945"/>